<dbReference type="CDD" id="cd01650">
    <property type="entry name" value="RT_nLTR_like"/>
    <property type="match status" value="1"/>
</dbReference>
<dbReference type="Pfam" id="PF00078">
    <property type="entry name" value="RVT_1"/>
    <property type="match status" value="1"/>
</dbReference>
<dbReference type="PROSITE" id="PS50878">
    <property type="entry name" value="RT_POL"/>
    <property type="match status" value="1"/>
</dbReference>
<dbReference type="EMBL" id="JACGWN010000013">
    <property type="protein sequence ID" value="KAL0410893.1"/>
    <property type="molecule type" value="Genomic_DNA"/>
</dbReference>
<reference evidence="2" key="2">
    <citation type="journal article" date="2024" name="Plant">
        <title>Genomic evolution and insights into agronomic trait innovations of Sesamum species.</title>
        <authorList>
            <person name="Miao H."/>
            <person name="Wang L."/>
            <person name="Qu L."/>
            <person name="Liu H."/>
            <person name="Sun Y."/>
            <person name="Le M."/>
            <person name="Wang Q."/>
            <person name="Wei S."/>
            <person name="Zheng Y."/>
            <person name="Lin W."/>
            <person name="Duan Y."/>
            <person name="Cao H."/>
            <person name="Xiong S."/>
            <person name="Wang X."/>
            <person name="Wei L."/>
            <person name="Li C."/>
            <person name="Ma Q."/>
            <person name="Ju M."/>
            <person name="Zhao R."/>
            <person name="Li G."/>
            <person name="Mu C."/>
            <person name="Tian Q."/>
            <person name="Mei H."/>
            <person name="Zhang T."/>
            <person name="Gao T."/>
            <person name="Zhang H."/>
        </authorList>
    </citation>
    <scope>NUCLEOTIDE SEQUENCE</scope>
    <source>
        <strain evidence="2">KEN1</strain>
    </source>
</reference>
<evidence type="ECO:0000259" key="1">
    <source>
        <dbReference type="PROSITE" id="PS50878"/>
    </source>
</evidence>
<comment type="caution">
    <text evidence="2">The sequence shown here is derived from an EMBL/GenBank/DDBJ whole genome shotgun (WGS) entry which is preliminary data.</text>
</comment>
<evidence type="ECO:0000313" key="2">
    <source>
        <dbReference type="EMBL" id="KAL0410893.1"/>
    </source>
</evidence>
<accession>A0AAW2U1L1</accession>
<proteinExistence type="predicted"/>
<name>A0AAW2U1L1_9LAMI</name>
<reference evidence="2" key="1">
    <citation type="submission" date="2020-06" db="EMBL/GenBank/DDBJ databases">
        <authorList>
            <person name="Li T."/>
            <person name="Hu X."/>
            <person name="Zhang T."/>
            <person name="Song X."/>
            <person name="Zhang H."/>
            <person name="Dai N."/>
            <person name="Sheng W."/>
            <person name="Hou X."/>
            <person name="Wei L."/>
        </authorList>
    </citation>
    <scope>NUCLEOTIDE SEQUENCE</scope>
    <source>
        <strain evidence="2">KEN1</strain>
        <tissue evidence="2">Leaf</tissue>
    </source>
</reference>
<feature type="domain" description="Reverse transcriptase" evidence="1">
    <location>
        <begin position="1"/>
        <end position="260"/>
    </location>
</feature>
<dbReference type="PANTHER" id="PTHR33116">
    <property type="entry name" value="REVERSE TRANSCRIPTASE ZINC-BINDING DOMAIN-CONTAINING PROTEIN-RELATED-RELATED"/>
    <property type="match status" value="1"/>
</dbReference>
<dbReference type="PANTHER" id="PTHR33116:SF86">
    <property type="entry name" value="REVERSE TRANSCRIPTASE DOMAIN-CONTAINING PROTEIN"/>
    <property type="match status" value="1"/>
</dbReference>
<gene>
    <name evidence="2" type="ORF">Slati_3679000</name>
</gene>
<organism evidence="2">
    <name type="scientific">Sesamum latifolium</name>
    <dbReference type="NCBI Taxonomy" id="2727402"/>
    <lineage>
        <taxon>Eukaryota</taxon>
        <taxon>Viridiplantae</taxon>
        <taxon>Streptophyta</taxon>
        <taxon>Embryophyta</taxon>
        <taxon>Tracheophyta</taxon>
        <taxon>Spermatophyta</taxon>
        <taxon>Magnoliopsida</taxon>
        <taxon>eudicotyledons</taxon>
        <taxon>Gunneridae</taxon>
        <taxon>Pentapetalae</taxon>
        <taxon>asterids</taxon>
        <taxon>lamiids</taxon>
        <taxon>Lamiales</taxon>
        <taxon>Pedaliaceae</taxon>
        <taxon>Sesamum</taxon>
    </lineage>
</organism>
<sequence>MNFTHVVLIPKPDDPELVAHFRPISLCNTIVKIASKCVANRLKVILDDIISPAQSTFIPGRLITDNVLVAFEINHCVENRTRGKEGYFALKLDMSKAYNRVEWNFLRAVLIRIGIHERFVRIIMNLVTLVSYSLMMDRSQFGYFLPQRGIRQGDLLSPYLFLFIAEVFSSMLQAAERRGEIRGIAVPRHFPRISHLLFADDTIIFGHARNEAVVAIKKVLEAYERASGQVINFEKSSMVISRGVNEQERQRLVDVLGVRVVSKHDKYLGLPRIAGRSRAELFQSVKERVWNQIQEWNTKLLSQAGRGGLIKAVLQAVPTYVMSYFQLPDYFLHDIERMIANFWWHNKGERRTHWVGWKRLCLPKDEGGLGLQELKAFNRAMLAKQGWRLITRPESGMLGF</sequence>
<dbReference type="AlphaFoldDB" id="A0AAW2U1L1"/>
<protein>
    <submittedName>
        <fullName evidence="2">Retrovirus-related Pol polyprotein from type-2 retrotransposable element R2DM</fullName>
    </submittedName>
</protein>
<dbReference type="InterPro" id="IPR000477">
    <property type="entry name" value="RT_dom"/>
</dbReference>